<dbReference type="SUPFAM" id="SSF53335">
    <property type="entry name" value="S-adenosyl-L-methionine-dependent methyltransferases"/>
    <property type="match status" value="1"/>
</dbReference>
<dbReference type="EMBL" id="BAAAZN010000005">
    <property type="protein sequence ID" value="GAA3544793.1"/>
    <property type="molecule type" value="Genomic_DNA"/>
</dbReference>
<proteinExistence type="predicted"/>
<dbReference type="Proteomes" id="UP001500689">
    <property type="component" value="Unassembled WGS sequence"/>
</dbReference>
<gene>
    <name evidence="2" type="ORF">GCM10022222_30580</name>
</gene>
<dbReference type="InterPro" id="IPR029063">
    <property type="entry name" value="SAM-dependent_MTases_sf"/>
</dbReference>
<organism evidence="2 3">
    <name type="scientific">Amycolatopsis ultiminotia</name>
    <dbReference type="NCBI Taxonomy" id="543629"/>
    <lineage>
        <taxon>Bacteria</taxon>
        <taxon>Bacillati</taxon>
        <taxon>Actinomycetota</taxon>
        <taxon>Actinomycetes</taxon>
        <taxon>Pseudonocardiales</taxon>
        <taxon>Pseudonocardiaceae</taxon>
        <taxon>Amycolatopsis</taxon>
    </lineage>
</organism>
<comment type="caution">
    <text evidence="2">The sequence shown here is derived from an EMBL/GenBank/DDBJ whole genome shotgun (WGS) entry which is preliminary data.</text>
</comment>
<evidence type="ECO:0000256" key="1">
    <source>
        <dbReference type="SAM" id="MobiDB-lite"/>
    </source>
</evidence>
<dbReference type="Gene3D" id="3.40.50.150">
    <property type="entry name" value="Vaccinia Virus protein VP39"/>
    <property type="match status" value="1"/>
</dbReference>
<accession>A0ABP6W4M8</accession>
<evidence type="ECO:0000313" key="3">
    <source>
        <dbReference type="Proteomes" id="UP001500689"/>
    </source>
</evidence>
<feature type="region of interest" description="Disordered" evidence="1">
    <location>
        <begin position="59"/>
        <end position="82"/>
    </location>
</feature>
<keyword evidence="3" id="KW-1185">Reference proteome</keyword>
<sequence length="82" mass="8554">MDAEWLTDTRTSYDTVAAGYAEQVRGAIDSERHLRTVLALFAEDVQADGGGPVVDVGCGPGTSPRIWRSSGSTRSGSTSPPG</sequence>
<reference evidence="3" key="1">
    <citation type="journal article" date="2019" name="Int. J. Syst. Evol. Microbiol.">
        <title>The Global Catalogue of Microorganisms (GCM) 10K type strain sequencing project: providing services to taxonomists for standard genome sequencing and annotation.</title>
        <authorList>
            <consortium name="The Broad Institute Genomics Platform"/>
            <consortium name="The Broad Institute Genome Sequencing Center for Infectious Disease"/>
            <person name="Wu L."/>
            <person name="Ma J."/>
        </authorList>
    </citation>
    <scope>NUCLEOTIDE SEQUENCE [LARGE SCALE GENOMIC DNA]</scope>
    <source>
        <strain evidence="3">JCM 16898</strain>
    </source>
</reference>
<evidence type="ECO:0000313" key="2">
    <source>
        <dbReference type="EMBL" id="GAA3544793.1"/>
    </source>
</evidence>
<feature type="compositionally biased region" description="Low complexity" evidence="1">
    <location>
        <begin position="68"/>
        <end position="82"/>
    </location>
</feature>
<protein>
    <submittedName>
        <fullName evidence="2">Uncharacterized protein</fullName>
    </submittedName>
</protein>
<name>A0ABP6W4M8_9PSEU</name>